<dbReference type="RefSeq" id="WP_182954317.1">
    <property type="nucleotide sequence ID" value="NZ_JABEQM010000002.1"/>
</dbReference>
<evidence type="ECO:0000313" key="5">
    <source>
        <dbReference type="Proteomes" id="UP000578030"/>
    </source>
</evidence>
<comment type="caution">
    <text evidence="4">The sequence shown here is derived from an EMBL/GenBank/DDBJ whole genome shotgun (WGS) entry which is preliminary data.</text>
</comment>
<keyword evidence="1 2" id="KW-0808">Transferase</keyword>
<evidence type="ECO:0000256" key="2">
    <source>
        <dbReference type="RuleBase" id="RU003750"/>
    </source>
</evidence>
<dbReference type="Proteomes" id="UP000578030">
    <property type="component" value="Unassembled WGS sequence"/>
</dbReference>
<dbReference type="InterPro" id="IPR048254">
    <property type="entry name" value="CDP_ALCOHOL_P_TRANSF_CS"/>
</dbReference>
<feature type="transmembrane region" description="Helical" evidence="3">
    <location>
        <begin position="254"/>
        <end position="273"/>
    </location>
</feature>
<dbReference type="InterPro" id="IPR043130">
    <property type="entry name" value="CDP-OH_PTrfase_TM_dom"/>
</dbReference>
<gene>
    <name evidence="4" type="ORF">HLH28_03050</name>
</gene>
<dbReference type="PROSITE" id="PS00379">
    <property type="entry name" value="CDP_ALCOHOL_P_TRANSF"/>
    <property type="match status" value="1"/>
</dbReference>
<dbReference type="AlphaFoldDB" id="A0A7W4K5I1"/>
<keyword evidence="3" id="KW-0812">Transmembrane</keyword>
<dbReference type="InterPro" id="IPR000462">
    <property type="entry name" value="CDP-OH_P_trans"/>
</dbReference>
<dbReference type="Gene3D" id="1.20.120.1760">
    <property type="match status" value="1"/>
</dbReference>
<sequence length="313" mass="33984">MDISEPVRRTSEIEEITNLHVIHPISSYLTPRFARLGITPNAVSVSGMASGLLAGLAYHQYRDPRCAVAGFVLMIAWHVLDGADGQLARLTNSQSHTGKILDGICDYVTFIAVYTGLALALVRDHGAWVWVVVVLAGLCHAVQSAAYEMQRQEYNFWGWGRGSSAFPKLAVSRRRGPGDVLFGVYARIQHLTAGGAVALHRRLSATLAAHPDRAPAVRLRYRQAFAPLVRRWSILSANYRTIGIFICALARAPLLYFGIEIVGLGLVLLALMVRQRACDAAFGIELATLGQDPADPDPVTRAEPVPAPIPACV</sequence>
<keyword evidence="5" id="KW-1185">Reference proteome</keyword>
<dbReference type="Pfam" id="PF01066">
    <property type="entry name" value="CDP-OH_P_transf"/>
    <property type="match status" value="1"/>
</dbReference>
<dbReference type="EMBL" id="JABEQM010000002">
    <property type="protein sequence ID" value="MBB2200565.1"/>
    <property type="molecule type" value="Genomic_DNA"/>
</dbReference>
<feature type="transmembrane region" description="Helical" evidence="3">
    <location>
        <begin position="128"/>
        <end position="147"/>
    </location>
</feature>
<evidence type="ECO:0000313" key="4">
    <source>
        <dbReference type="EMBL" id="MBB2200565.1"/>
    </source>
</evidence>
<dbReference type="GO" id="GO:0016780">
    <property type="term" value="F:phosphotransferase activity, for other substituted phosphate groups"/>
    <property type="evidence" value="ECO:0007669"/>
    <property type="project" value="InterPro"/>
</dbReference>
<evidence type="ECO:0000256" key="1">
    <source>
        <dbReference type="ARBA" id="ARBA00022679"/>
    </source>
</evidence>
<feature type="transmembrane region" description="Helical" evidence="3">
    <location>
        <begin position="104"/>
        <end position="122"/>
    </location>
</feature>
<evidence type="ECO:0000256" key="3">
    <source>
        <dbReference type="SAM" id="Phobius"/>
    </source>
</evidence>
<dbReference type="GO" id="GO:0016020">
    <property type="term" value="C:membrane"/>
    <property type="evidence" value="ECO:0007669"/>
    <property type="project" value="InterPro"/>
</dbReference>
<accession>A0A7W4K5I1</accession>
<feature type="transmembrane region" description="Helical" evidence="3">
    <location>
        <begin position="228"/>
        <end position="248"/>
    </location>
</feature>
<comment type="similarity">
    <text evidence="2">Belongs to the CDP-alcohol phosphatidyltransferase class-I family.</text>
</comment>
<dbReference type="GO" id="GO:0008654">
    <property type="term" value="P:phospholipid biosynthetic process"/>
    <property type="evidence" value="ECO:0007669"/>
    <property type="project" value="InterPro"/>
</dbReference>
<reference evidence="4 5" key="1">
    <citation type="submission" date="2020-04" db="EMBL/GenBank/DDBJ databases">
        <title>Description of novel Gluconacetobacter.</title>
        <authorList>
            <person name="Sombolestani A."/>
        </authorList>
    </citation>
    <scope>NUCLEOTIDE SEQUENCE [LARGE SCALE GENOMIC DNA]</scope>
    <source>
        <strain evidence="4 5">LMG 27802</strain>
    </source>
</reference>
<protein>
    <submittedName>
        <fullName evidence="4">CDP-alcohol phosphatidyltransferase family protein</fullName>
    </submittedName>
</protein>
<organism evidence="4 5">
    <name type="scientific">Gluconacetobacter tumulisoli</name>
    <dbReference type="NCBI Taxonomy" id="1286189"/>
    <lineage>
        <taxon>Bacteria</taxon>
        <taxon>Pseudomonadati</taxon>
        <taxon>Pseudomonadota</taxon>
        <taxon>Alphaproteobacteria</taxon>
        <taxon>Acetobacterales</taxon>
        <taxon>Acetobacteraceae</taxon>
        <taxon>Gluconacetobacter</taxon>
    </lineage>
</organism>
<keyword evidence="3" id="KW-1133">Transmembrane helix</keyword>
<name>A0A7W4K5I1_9PROT</name>
<proteinExistence type="inferred from homology"/>
<keyword evidence="3" id="KW-0472">Membrane</keyword>